<keyword evidence="1" id="KW-1133">Transmembrane helix</keyword>
<evidence type="ECO:0000256" key="1">
    <source>
        <dbReference type="SAM" id="Phobius"/>
    </source>
</evidence>
<evidence type="ECO:0000313" key="2">
    <source>
        <dbReference type="EMBL" id="RFO97331.1"/>
    </source>
</evidence>
<dbReference type="OrthoDB" id="5588650at2"/>
<feature type="transmembrane region" description="Helical" evidence="1">
    <location>
        <begin position="42"/>
        <end position="64"/>
    </location>
</feature>
<protein>
    <submittedName>
        <fullName evidence="2">Invasion protein</fullName>
    </submittedName>
</protein>
<feature type="transmembrane region" description="Helical" evidence="1">
    <location>
        <begin position="12"/>
        <end position="35"/>
    </location>
</feature>
<dbReference type="InterPro" id="IPR007360">
    <property type="entry name" value="SirB"/>
</dbReference>
<dbReference type="GO" id="GO:0005886">
    <property type="term" value="C:plasma membrane"/>
    <property type="evidence" value="ECO:0007669"/>
    <property type="project" value="TreeGrafter"/>
</dbReference>
<keyword evidence="3" id="KW-1185">Reference proteome</keyword>
<organism evidence="2 3">
    <name type="scientific">Rhodoferax lacus</name>
    <dbReference type="NCBI Taxonomy" id="2184758"/>
    <lineage>
        <taxon>Bacteria</taxon>
        <taxon>Pseudomonadati</taxon>
        <taxon>Pseudomonadota</taxon>
        <taxon>Betaproteobacteria</taxon>
        <taxon>Burkholderiales</taxon>
        <taxon>Comamonadaceae</taxon>
        <taxon>Rhodoferax</taxon>
    </lineage>
</organism>
<dbReference type="Pfam" id="PF04247">
    <property type="entry name" value="SirB"/>
    <property type="match status" value="1"/>
</dbReference>
<dbReference type="Proteomes" id="UP000260665">
    <property type="component" value="Unassembled WGS sequence"/>
</dbReference>
<keyword evidence="1" id="KW-0472">Membrane</keyword>
<comment type="caution">
    <text evidence="2">The sequence shown here is derived from an EMBL/GenBank/DDBJ whole genome shotgun (WGS) entry which is preliminary data.</text>
</comment>
<keyword evidence="1" id="KW-0812">Transmembrane</keyword>
<dbReference type="AlphaFoldDB" id="A0A3E1RDM5"/>
<gene>
    <name evidence="2" type="ORF">DIC66_09405</name>
</gene>
<reference evidence="2 3" key="1">
    <citation type="submission" date="2018-05" db="EMBL/GenBank/DDBJ databases">
        <title>Rhodoferax soyangensis sp.nov., isolated from an oligotrophic freshwater lake.</title>
        <authorList>
            <person name="Park M."/>
        </authorList>
    </citation>
    <scope>NUCLEOTIDE SEQUENCE [LARGE SCALE GENOMIC DNA]</scope>
    <source>
        <strain evidence="2 3">IMCC26218</strain>
    </source>
</reference>
<dbReference type="EMBL" id="QFZK01000004">
    <property type="protein sequence ID" value="RFO97331.1"/>
    <property type="molecule type" value="Genomic_DNA"/>
</dbReference>
<feature type="transmembrane region" description="Helical" evidence="1">
    <location>
        <begin position="100"/>
        <end position="118"/>
    </location>
</feature>
<dbReference type="PIRSF" id="PIRSF005610">
    <property type="entry name" value="SirB"/>
    <property type="match status" value="1"/>
</dbReference>
<feature type="transmembrane region" description="Helical" evidence="1">
    <location>
        <begin position="70"/>
        <end position="88"/>
    </location>
</feature>
<dbReference type="PANTHER" id="PTHR39594">
    <property type="entry name" value="PROTEIN YCHQ"/>
    <property type="match status" value="1"/>
</dbReference>
<dbReference type="RefSeq" id="WP_117176416.1">
    <property type="nucleotide sequence ID" value="NZ_QFZK01000004.1"/>
</dbReference>
<proteinExistence type="predicted"/>
<sequence>MEYQALKHLHMGAVALSAVGFTVRGLASLTGAAWVQSRPAKIVPHVVDTVLLVSAIALAATLHLNPTSTPWLLAKIIGLVLYIALGVVAMRASVAKPLRATAWVAALLVLGWMASVAVSKNPAGFLHAFV</sequence>
<evidence type="ECO:0000313" key="3">
    <source>
        <dbReference type="Proteomes" id="UP000260665"/>
    </source>
</evidence>
<dbReference type="PANTHER" id="PTHR39594:SF1">
    <property type="entry name" value="PROTEIN YCHQ"/>
    <property type="match status" value="1"/>
</dbReference>
<accession>A0A3E1RDM5</accession>
<name>A0A3E1RDM5_9BURK</name>